<dbReference type="EMBL" id="LFRF01000024">
    <property type="protein sequence ID" value="KND88623.1"/>
    <property type="molecule type" value="Genomic_DNA"/>
</dbReference>
<reference evidence="8 9" key="1">
    <citation type="journal article" date="2015" name="BMC Genomics">
        <title>The genome of the truffle-parasite Tolypocladium ophioglossoides and the evolution of antifungal peptaibiotics.</title>
        <authorList>
            <person name="Quandt C.A."/>
            <person name="Bushley K.E."/>
            <person name="Spatafora J.W."/>
        </authorList>
    </citation>
    <scope>NUCLEOTIDE SEQUENCE [LARGE SCALE GENOMIC DNA]</scope>
    <source>
        <strain evidence="8 9">CBS 100239</strain>
    </source>
</reference>
<evidence type="ECO:0000256" key="1">
    <source>
        <dbReference type="ARBA" id="ARBA00004123"/>
    </source>
</evidence>
<evidence type="ECO:0000256" key="4">
    <source>
        <dbReference type="ARBA" id="ARBA00023163"/>
    </source>
</evidence>
<comment type="caution">
    <text evidence="8">The sequence shown here is derived from an EMBL/GenBank/DDBJ whole genome shotgun (WGS) entry which is preliminary data.</text>
</comment>
<sequence length="572" mass="63896">MRPTPTLPPTSLSNVAECSTQDNSQGSRTPTTQGVEGIPVGGSDNLQPSGLLNHEAMKGKFSLRHILSTGDGEPFVMASDVSTAPAEDPIRLGLVNLLIAKSLFENFMTVLNPYICQLDPILHTFPRVRERSPFLLSTVLAMSAKSFNPALYSKLHEHAQDLFTEAFRRGIKSTETVQAILILTYWKEPQDTRVWNSLGYAIRMCMDMGWHKLAPQTQTKMANDEKRELRNIERTWYVLFVYDRSMSLQTGKPWMMEHSDFMESIEAWCFDPLATPNDRFLGAFVMLRLETSAAFPLLVPRPPRGERPPLRNVESLLSLMNDRIERWESRWIERVESNTPVDEKGCHPFLIRFYGTHLRLQLFSLLLQDELVPGNSDITLNLERVWVAYSSAVDMLHLISRHSALLYFAQDSVHVMTAYSAAFLVKLPVLAPESVVGAVESTTIHAMRTAARAFFSQAGPPGSSCALQAKFLNNIASKLSEKGKERRDRPADISVSDKVDVPTSYQNQQVSTADSGLLIESDGITPQPSERATPEISALQQGNLDLLFADVDAWANMFSSAGFNTQDGVFLP</sequence>
<keyword evidence="9" id="KW-1185">Reference proteome</keyword>
<dbReference type="OrthoDB" id="3163292at2759"/>
<dbReference type="Proteomes" id="UP000036947">
    <property type="component" value="Unassembled WGS sequence"/>
</dbReference>
<dbReference type="GO" id="GO:0005634">
    <property type="term" value="C:nucleus"/>
    <property type="evidence" value="ECO:0007669"/>
    <property type="project" value="UniProtKB-SubCell"/>
</dbReference>
<dbReference type="PANTHER" id="PTHR31845:SF17">
    <property type="entry name" value="ZN(II)2CYS6 TRANSCRIPTION FACTOR (EUROFUNG)"/>
    <property type="match status" value="1"/>
</dbReference>
<organism evidence="8 9">
    <name type="scientific">Tolypocladium ophioglossoides (strain CBS 100239)</name>
    <name type="common">Snaketongue truffleclub</name>
    <name type="synonym">Elaphocordyceps ophioglossoides</name>
    <dbReference type="NCBI Taxonomy" id="1163406"/>
    <lineage>
        <taxon>Eukaryota</taxon>
        <taxon>Fungi</taxon>
        <taxon>Dikarya</taxon>
        <taxon>Ascomycota</taxon>
        <taxon>Pezizomycotina</taxon>
        <taxon>Sordariomycetes</taxon>
        <taxon>Hypocreomycetidae</taxon>
        <taxon>Hypocreales</taxon>
        <taxon>Ophiocordycipitaceae</taxon>
        <taxon>Tolypocladium</taxon>
    </lineage>
</organism>
<dbReference type="SMART" id="SM00906">
    <property type="entry name" value="Fungal_trans"/>
    <property type="match status" value="1"/>
</dbReference>
<keyword evidence="4" id="KW-0804">Transcription</keyword>
<keyword evidence="2" id="KW-0805">Transcription regulation</keyword>
<evidence type="ECO:0000256" key="5">
    <source>
        <dbReference type="ARBA" id="ARBA00023242"/>
    </source>
</evidence>
<dbReference type="STRING" id="1163406.A0A0L0N3C1"/>
<protein>
    <submittedName>
        <fullName evidence="8">Protein priB</fullName>
    </submittedName>
</protein>
<dbReference type="Pfam" id="PF04082">
    <property type="entry name" value="Fungal_trans"/>
    <property type="match status" value="1"/>
</dbReference>
<proteinExistence type="predicted"/>
<evidence type="ECO:0000256" key="6">
    <source>
        <dbReference type="SAM" id="MobiDB-lite"/>
    </source>
</evidence>
<dbReference type="CDD" id="cd12148">
    <property type="entry name" value="fungal_TF_MHR"/>
    <property type="match status" value="1"/>
</dbReference>
<accession>A0A0L0N3C1</accession>
<dbReference type="GO" id="GO:0000976">
    <property type="term" value="F:transcription cis-regulatory region binding"/>
    <property type="evidence" value="ECO:0007669"/>
    <property type="project" value="TreeGrafter"/>
</dbReference>
<keyword evidence="3" id="KW-0238">DNA-binding</keyword>
<dbReference type="GO" id="GO:0006351">
    <property type="term" value="P:DNA-templated transcription"/>
    <property type="evidence" value="ECO:0007669"/>
    <property type="project" value="InterPro"/>
</dbReference>
<feature type="domain" description="Xylanolytic transcriptional activator regulatory" evidence="7">
    <location>
        <begin position="194"/>
        <end position="268"/>
    </location>
</feature>
<keyword evidence="5" id="KW-0539">Nucleus</keyword>
<dbReference type="GO" id="GO:0008270">
    <property type="term" value="F:zinc ion binding"/>
    <property type="evidence" value="ECO:0007669"/>
    <property type="project" value="InterPro"/>
</dbReference>
<evidence type="ECO:0000313" key="9">
    <source>
        <dbReference type="Proteomes" id="UP000036947"/>
    </source>
</evidence>
<evidence type="ECO:0000256" key="3">
    <source>
        <dbReference type="ARBA" id="ARBA00023125"/>
    </source>
</evidence>
<dbReference type="AlphaFoldDB" id="A0A0L0N3C1"/>
<evidence type="ECO:0000256" key="2">
    <source>
        <dbReference type="ARBA" id="ARBA00023015"/>
    </source>
</evidence>
<dbReference type="InterPro" id="IPR051089">
    <property type="entry name" value="prtT"/>
</dbReference>
<name>A0A0L0N3C1_TOLOC</name>
<evidence type="ECO:0000313" key="8">
    <source>
        <dbReference type="EMBL" id="KND88623.1"/>
    </source>
</evidence>
<dbReference type="InterPro" id="IPR007219">
    <property type="entry name" value="XnlR_reg_dom"/>
</dbReference>
<feature type="region of interest" description="Disordered" evidence="6">
    <location>
        <begin position="1"/>
        <end position="49"/>
    </location>
</feature>
<dbReference type="GO" id="GO:0000981">
    <property type="term" value="F:DNA-binding transcription factor activity, RNA polymerase II-specific"/>
    <property type="evidence" value="ECO:0007669"/>
    <property type="project" value="TreeGrafter"/>
</dbReference>
<gene>
    <name evidence="8" type="ORF">TOPH_06722</name>
</gene>
<evidence type="ECO:0000259" key="7">
    <source>
        <dbReference type="SMART" id="SM00906"/>
    </source>
</evidence>
<feature type="compositionally biased region" description="Polar residues" evidence="6">
    <location>
        <begin position="14"/>
        <end position="34"/>
    </location>
</feature>
<comment type="subcellular location">
    <subcellularLocation>
        <location evidence="1">Nucleus</location>
    </subcellularLocation>
</comment>
<dbReference type="PANTHER" id="PTHR31845">
    <property type="entry name" value="FINGER DOMAIN PROTEIN, PUTATIVE-RELATED"/>
    <property type="match status" value="1"/>
</dbReference>